<keyword evidence="2" id="KW-1185">Reference proteome</keyword>
<protein>
    <submittedName>
        <fullName evidence="1">Uncharacterized protein</fullName>
    </submittedName>
</protein>
<evidence type="ECO:0000313" key="2">
    <source>
        <dbReference type="Proteomes" id="UP000821865"/>
    </source>
</evidence>
<accession>A0ACB8DMS1</accession>
<sequence length="187" mass="20993">MFPRCTRRVLKPTGEAHKREKGALCVTQKVKSGSPAEVSHVLEGDVIVAVNGQDIGELPIAEVRRRMHESCGDQLVVTVLSSSAFRLLESRRDWDQILKAAGQDTLQLRAIKTACGGSGNYGFKTFEAKAWNEQRKALVHCHVIQKVGDFQWTTRVYRTPLHAPNKAGCVFRSVTRNQKRINCCWFT</sequence>
<evidence type="ECO:0000313" key="1">
    <source>
        <dbReference type="EMBL" id="KAH7973827.1"/>
    </source>
</evidence>
<proteinExistence type="predicted"/>
<reference evidence="1" key="1">
    <citation type="submission" date="2020-05" db="EMBL/GenBank/DDBJ databases">
        <title>Large-scale comparative analyses of tick genomes elucidate their genetic diversity and vector capacities.</title>
        <authorList>
            <person name="Jia N."/>
            <person name="Wang J."/>
            <person name="Shi W."/>
            <person name="Du L."/>
            <person name="Sun Y."/>
            <person name="Zhan W."/>
            <person name="Jiang J."/>
            <person name="Wang Q."/>
            <person name="Zhang B."/>
            <person name="Ji P."/>
            <person name="Sakyi L.B."/>
            <person name="Cui X."/>
            <person name="Yuan T."/>
            <person name="Jiang B."/>
            <person name="Yang W."/>
            <person name="Lam T.T.-Y."/>
            <person name="Chang Q."/>
            <person name="Ding S."/>
            <person name="Wang X."/>
            <person name="Zhu J."/>
            <person name="Ruan X."/>
            <person name="Zhao L."/>
            <person name="Wei J."/>
            <person name="Que T."/>
            <person name="Du C."/>
            <person name="Cheng J."/>
            <person name="Dai P."/>
            <person name="Han X."/>
            <person name="Huang E."/>
            <person name="Gao Y."/>
            <person name="Liu J."/>
            <person name="Shao H."/>
            <person name="Ye R."/>
            <person name="Li L."/>
            <person name="Wei W."/>
            <person name="Wang X."/>
            <person name="Wang C."/>
            <person name="Yang T."/>
            <person name="Huo Q."/>
            <person name="Li W."/>
            <person name="Guo W."/>
            <person name="Chen H."/>
            <person name="Zhou L."/>
            <person name="Ni X."/>
            <person name="Tian J."/>
            <person name="Zhou Y."/>
            <person name="Sheng Y."/>
            <person name="Liu T."/>
            <person name="Pan Y."/>
            <person name="Xia L."/>
            <person name="Li J."/>
            <person name="Zhao F."/>
            <person name="Cao W."/>
        </authorList>
    </citation>
    <scope>NUCLEOTIDE SEQUENCE</scope>
    <source>
        <strain evidence="1">Dsil-2018</strain>
    </source>
</reference>
<organism evidence="1 2">
    <name type="scientific">Dermacentor silvarum</name>
    <name type="common">Tick</name>
    <dbReference type="NCBI Taxonomy" id="543639"/>
    <lineage>
        <taxon>Eukaryota</taxon>
        <taxon>Metazoa</taxon>
        <taxon>Ecdysozoa</taxon>
        <taxon>Arthropoda</taxon>
        <taxon>Chelicerata</taxon>
        <taxon>Arachnida</taxon>
        <taxon>Acari</taxon>
        <taxon>Parasitiformes</taxon>
        <taxon>Ixodida</taxon>
        <taxon>Ixodoidea</taxon>
        <taxon>Ixodidae</taxon>
        <taxon>Rhipicephalinae</taxon>
        <taxon>Dermacentor</taxon>
    </lineage>
</organism>
<dbReference type="EMBL" id="CM023479">
    <property type="protein sequence ID" value="KAH7973827.1"/>
    <property type="molecule type" value="Genomic_DNA"/>
</dbReference>
<gene>
    <name evidence="1" type="ORF">HPB49_005338</name>
</gene>
<dbReference type="Proteomes" id="UP000821865">
    <property type="component" value="Chromosome 10"/>
</dbReference>
<name>A0ACB8DMS1_DERSI</name>
<comment type="caution">
    <text evidence="1">The sequence shown here is derived from an EMBL/GenBank/DDBJ whole genome shotgun (WGS) entry which is preliminary data.</text>
</comment>